<accession>A0A9E7M9Q2</accession>
<dbReference type="NCBIfam" id="TIGR02537">
    <property type="entry name" value="arch_flag_Nterm"/>
    <property type="match status" value="1"/>
</dbReference>
<keyword evidence="7" id="KW-0282">Flagellum</keyword>
<keyword evidence="6" id="KW-0812">Transmembrane</keyword>
<gene>
    <name evidence="7" type="ORF">K1720_07090</name>
</gene>
<keyword evidence="6" id="KW-1133">Transmembrane helix</keyword>
<dbReference type="Proteomes" id="UP001056425">
    <property type="component" value="Chromosome"/>
</dbReference>
<evidence type="ECO:0000256" key="2">
    <source>
        <dbReference type="ARBA" id="ARBA00004618"/>
    </source>
</evidence>
<keyword evidence="7" id="KW-0969">Cilium</keyword>
<comment type="similarity">
    <text evidence="3 5">Belongs to the archaeal flagellin family.</text>
</comment>
<dbReference type="GO" id="GO:0097588">
    <property type="term" value="P:archaeal or bacterial-type flagellum-dependent cell motility"/>
    <property type="evidence" value="ECO:0007669"/>
    <property type="project" value="InterPro"/>
</dbReference>
<keyword evidence="7" id="KW-0966">Cell projection</keyword>
<dbReference type="InterPro" id="IPR002774">
    <property type="entry name" value="Flagellin_arc-type"/>
</dbReference>
<evidence type="ECO:0000256" key="4">
    <source>
        <dbReference type="ARBA" id="ARBA00022440"/>
    </source>
</evidence>
<keyword evidence="8" id="KW-1185">Reference proteome</keyword>
<keyword evidence="6" id="KW-0472">Membrane</keyword>
<dbReference type="GeneID" id="72778099"/>
<reference evidence="7 8" key="1">
    <citation type="submission" date="2021-08" db="EMBL/GenBank/DDBJ databases">
        <title>Thermococcus onnuriiensis IOH2.</title>
        <authorList>
            <person name="Park Y.-J."/>
        </authorList>
    </citation>
    <scope>NUCLEOTIDE SEQUENCE [LARGE SCALE GENOMIC DNA]</scope>
    <source>
        <strain evidence="7 8">IOH2</strain>
    </source>
</reference>
<comment type="function">
    <text evidence="1 5">Flagellin is the subunit protein which polymerizes to form the filaments of archaeal flagella.</text>
</comment>
<dbReference type="NCBIfam" id="NF006325">
    <property type="entry name" value="PRK08541.1"/>
    <property type="match status" value="1"/>
</dbReference>
<dbReference type="RefSeq" id="WP_251948013.1">
    <property type="nucleotide sequence ID" value="NZ_CP080572.1"/>
</dbReference>
<dbReference type="PANTHER" id="PTHR35903">
    <property type="entry name" value="FLAGELLIN B1"/>
    <property type="match status" value="1"/>
</dbReference>
<evidence type="ECO:0000256" key="6">
    <source>
        <dbReference type="SAM" id="Phobius"/>
    </source>
</evidence>
<dbReference type="PANTHER" id="PTHR35903:SF1">
    <property type="entry name" value="FLAGELLIN B1"/>
    <property type="match status" value="1"/>
</dbReference>
<evidence type="ECO:0000256" key="3">
    <source>
        <dbReference type="ARBA" id="ARBA00010256"/>
    </source>
</evidence>
<sequence length="221" mass="22928">MKPIFGKKRGAVGIGTLIVFIAMVLVAAVAAAVLINTSGYLQQRAEATGRQTTKEVASGLKIDGVTGYVSGGSITMLAIYVSPNAGSEEIDLSQAKLAISNGDKLVVLKYKSGAIENITTMTGNIFNTGTLPWNTTGIANSDKEFGIIIVQDEDQSLSGSSPTLNAGDIVILAVDADAIFTGGIGTRTEITIELKPEFGAPGYAKVVTPPSYGTDTIIELK</sequence>
<dbReference type="Pfam" id="PF01917">
    <property type="entry name" value="Flagellin_arch-type"/>
    <property type="match status" value="1"/>
</dbReference>
<dbReference type="AlphaFoldDB" id="A0A9E7M9Q2"/>
<name>A0A9E7M9Q2_9EURY</name>
<dbReference type="EMBL" id="CP080572">
    <property type="protein sequence ID" value="USG99301.1"/>
    <property type="molecule type" value="Genomic_DNA"/>
</dbReference>
<organism evidence="7 8">
    <name type="scientific">Thermococcus argininiproducens</name>
    <dbReference type="NCBI Taxonomy" id="2866384"/>
    <lineage>
        <taxon>Archaea</taxon>
        <taxon>Methanobacteriati</taxon>
        <taxon>Methanobacteriota</taxon>
        <taxon>Thermococci</taxon>
        <taxon>Thermococcales</taxon>
        <taxon>Thermococcaceae</taxon>
        <taxon>Thermococcus</taxon>
    </lineage>
</organism>
<feature type="transmembrane region" description="Helical" evidence="6">
    <location>
        <begin position="12"/>
        <end position="35"/>
    </location>
</feature>
<comment type="subcellular location">
    <subcellularLocation>
        <location evidence="2 5">Archaeal flagellum</location>
    </subcellularLocation>
</comment>
<protein>
    <recommendedName>
        <fullName evidence="5">Flagellin</fullName>
    </recommendedName>
</protein>
<keyword evidence="4 5" id="KW-0974">Archaeal flagellum</keyword>
<evidence type="ECO:0000313" key="7">
    <source>
        <dbReference type="EMBL" id="USG99301.1"/>
    </source>
</evidence>
<evidence type="ECO:0000313" key="8">
    <source>
        <dbReference type="Proteomes" id="UP001056425"/>
    </source>
</evidence>
<dbReference type="KEGG" id="thei:K1720_07090"/>
<evidence type="ECO:0000256" key="5">
    <source>
        <dbReference type="RuleBase" id="RU361282"/>
    </source>
</evidence>
<dbReference type="GO" id="GO:0097589">
    <property type="term" value="C:archaeal-type flagellum"/>
    <property type="evidence" value="ECO:0007669"/>
    <property type="project" value="UniProtKB-SubCell"/>
</dbReference>
<dbReference type="GO" id="GO:0005198">
    <property type="term" value="F:structural molecule activity"/>
    <property type="evidence" value="ECO:0007669"/>
    <property type="project" value="InterPro"/>
</dbReference>
<proteinExistence type="inferred from homology"/>
<dbReference type="InterPro" id="IPR013373">
    <property type="entry name" value="Flagellin/pilin_N_arc"/>
</dbReference>
<evidence type="ECO:0000256" key="1">
    <source>
        <dbReference type="ARBA" id="ARBA00002236"/>
    </source>
</evidence>